<dbReference type="Pfam" id="PF00874">
    <property type="entry name" value="PRD"/>
    <property type="match status" value="1"/>
</dbReference>
<proteinExistence type="predicted"/>
<dbReference type="AlphaFoldDB" id="A0A3S0X8Z6"/>
<evidence type="ECO:0000313" key="8">
    <source>
        <dbReference type="Proteomes" id="UP000274909"/>
    </source>
</evidence>
<dbReference type="InterPro" id="IPR036634">
    <property type="entry name" value="PRD_sf"/>
</dbReference>
<dbReference type="Gene3D" id="3.40.930.10">
    <property type="entry name" value="Mannitol-specific EII, Chain A"/>
    <property type="match status" value="1"/>
</dbReference>
<dbReference type="InterPro" id="IPR036390">
    <property type="entry name" value="WH_DNA-bd_sf"/>
</dbReference>
<dbReference type="InterPro" id="IPR016152">
    <property type="entry name" value="PTrfase/Anion_transptr"/>
</dbReference>
<dbReference type="InterPro" id="IPR050661">
    <property type="entry name" value="BglG_antiterminators"/>
</dbReference>
<feature type="domain" description="PRD" evidence="6">
    <location>
        <begin position="295"/>
        <end position="401"/>
    </location>
</feature>
<evidence type="ECO:0000256" key="1">
    <source>
        <dbReference type="ARBA" id="ARBA00022737"/>
    </source>
</evidence>
<dbReference type="EMBL" id="RZGZ01000003">
    <property type="protein sequence ID" value="RUQ98900.1"/>
    <property type="molecule type" value="Genomic_DNA"/>
</dbReference>
<dbReference type="Pfam" id="PF05043">
    <property type="entry name" value="Mga"/>
    <property type="match status" value="1"/>
</dbReference>
<dbReference type="InterPro" id="IPR036388">
    <property type="entry name" value="WH-like_DNA-bd_sf"/>
</dbReference>
<dbReference type="Proteomes" id="UP000274909">
    <property type="component" value="Unassembled WGS sequence"/>
</dbReference>
<protein>
    <submittedName>
        <fullName evidence="7">PRD domain-containing protein</fullName>
    </submittedName>
</protein>
<dbReference type="OrthoDB" id="3710983at2"/>
<feature type="domain" description="PTS EIIA type-2" evidence="5">
    <location>
        <begin position="504"/>
        <end position="645"/>
    </location>
</feature>
<keyword evidence="2" id="KW-0805">Transcription regulation</keyword>
<organism evidence="7 8">
    <name type="scientific">Labedella endophytica</name>
    <dbReference type="NCBI Taxonomy" id="1523160"/>
    <lineage>
        <taxon>Bacteria</taxon>
        <taxon>Bacillati</taxon>
        <taxon>Actinomycetota</taxon>
        <taxon>Actinomycetes</taxon>
        <taxon>Micrococcales</taxon>
        <taxon>Microbacteriaceae</taxon>
        <taxon>Labedella</taxon>
    </lineage>
</organism>
<gene>
    <name evidence="7" type="ORF">ELQ94_11220</name>
</gene>
<evidence type="ECO:0000256" key="4">
    <source>
        <dbReference type="ARBA" id="ARBA00023163"/>
    </source>
</evidence>
<name>A0A3S0X8Z6_9MICO</name>
<dbReference type="PROSITE" id="PS51372">
    <property type="entry name" value="PRD_2"/>
    <property type="match status" value="1"/>
</dbReference>
<evidence type="ECO:0000259" key="5">
    <source>
        <dbReference type="PROSITE" id="PS51094"/>
    </source>
</evidence>
<dbReference type="Gene3D" id="1.10.1790.10">
    <property type="entry name" value="PRD domain"/>
    <property type="match status" value="1"/>
</dbReference>
<evidence type="ECO:0000259" key="6">
    <source>
        <dbReference type="PROSITE" id="PS51372"/>
    </source>
</evidence>
<dbReference type="PROSITE" id="PS51094">
    <property type="entry name" value="PTS_EIIA_TYPE_2"/>
    <property type="match status" value="1"/>
</dbReference>
<comment type="caution">
    <text evidence="7">The sequence shown here is derived from an EMBL/GenBank/DDBJ whole genome shotgun (WGS) entry which is preliminary data.</text>
</comment>
<dbReference type="Gene3D" id="1.10.10.10">
    <property type="entry name" value="Winged helix-like DNA-binding domain superfamily/Winged helix DNA-binding domain"/>
    <property type="match status" value="2"/>
</dbReference>
<dbReference type="SUPFAM" id="SSF63520">
    <property type="entry name" value="PTS-regulatory domain, PRD"/>
    <property type="match status" value="1"/>
</dbReference>
<keyword evidence="3" id="KW-0010">Activator</keyword>
<keyword evidence="1" id="KW-0677">Repeat</keyword>
<dbReference type="SUPFAM" id="SSF46785">
    <property type="entry name" value="Winged helix' DNA-binding domain"/>
    <property type="match status" value="1"/>
</dbReference>
<dbReference type="PANTHER" id="PTHR30185">
    <property type="entry name" value="CRYPTIC BETA-GLUCOSIDE BGL OPERON ANTITERMINATOR"/>
    <property type="match status" value="1"/>
</dbReference>
<keyword evidence="4" id="KW-0804">Transcription</keyword>
<dbReference type="InterPro" id="IPR002178">
    <property type="entry name" value="PTS_EIIA_type-2_dom"/>
</dbReference>
<keyword evidence="8" id="KW-1185">Reference proteome</keyword>
<dbReference type="GO" id="GO:0006355">
    <property type="term" value="P:regulation of DNA-templated transcription"/>
    <property type="evidence" value="ECO:0007669"/>
    <property type="project" value="InterPro"/>
</dbReference>
<evidence type="ECO:0000256" key="2">
    <source>
        <dbReference type="ARBA" id="ARBA00023015"/>
    </source>
</evidence>
<dbReference type="Pfam" id="PF00359">
    <property type="entry name" value="PTS_EIIA_2"/>
    <property type="match status" value="1"/>
</dbReference>
<dbReference type="PANTHER" id="PTHR30185:SF12">
    <property type="entry name" value="TRANSCRIPTIONAL REGULATOR MANR"/>
    <property type="match status" value="1"/>
</dbReference>
<reference evidence="7 8" key="1">
    <citation type="submission" date="2018-12" db="EMBL/GenBank/DDBJ databases">
        <authorList>
            <person name="Li F."/>
        </authorList>
    </citation>
    <scope>NUCLEOTIDE SEQUENCE [LARGE SCALE GENOMIC DNA]</scope>
    <source>
        <strain evidence="7 8">EGI 6500705</strain>
    </source>
</reference>
<dbReference type="SUPFAM" id="SSF55804">
    <property type="entry name" value="Phoshotransferase/anion transport protein"/>
    <property type="match status" value="1"/>
</dbReference>
<dbReference type="RefSeq" id="WP_127050383.1">
    <property type="nucleotide sequence ID" value="NZ_RZGZ01000003.1"/>
</dbReference>
<dbReference type="Pfam" id="PF08279">
    <property type="entry name" value="HTH_11"/>
    <property type="match status" value="1"/>
</dbReference>
<dbReference type="InterPro" id="IPR007737">
    <property type="entry name" value="Mga_HTH"/>
</dbReference>
<sequence>MTRERQDRILAHLARASDWVTASELADALGVTPRSVRTYLARLRTRAGADELVVSGPSGYRLDDDAYARFRRLERVVGTTETPRERSTRIIRDLLAESDGVDVFTLAERLHVSDSTIEADLAKIRPVVSAVDLQIVRAGSVVSISGAERDRRRLISRLFRDETAQARIDLDAVERAFASDSLSAFKTALLAELESRAYYVNDYGTDNVLLHIAIAVDRVAHDKRVPDDERPTRSEDFHGEEFPALLDGLVREHFGVALGRGDAEYLGYLLSTRAVAPGAPAEEQPDGGDDGRRRYLADEELARVRRITERAGAEYSVDLDDDDFNTRLALHVHNLLERASDRSFSRNPLTRSIKTSYPMIYELAVFIARELRDLSGVEIDDDEIAYIAMHVGAHLQQEARREDLEPVVLVCPNYYDLHRVLRARILATVGDAVTIEHVVTRSDVPWSALGVDLVLSTIEPPVPDESVLVVGPFFGDADAERVRRAVTRVRRGRRRSAIAQELLEYFSPALFVRNGYAGDEEAMIRQLGDLMIADGAIDDDYLVGVVERERMSSTAFTDSLAVPHAMAMSAKRTAIAIAVNEHSMPWGEARVNVVALIAFSADGRARFQPVFDQIVEVFSGREDVQRIIKGSVDFPSFIDELVHTMDA</sequence>
<evidence type="ECO:0000256" key="3">
    <source>
        <dbReference type="ARBA" id="ARBA00023159"/>
    </source>
</evidence>
<dbReference type="InterPro" id="IPR011608">
    <property type="entry name" value="PRD"/>
</dbReference>
<evidence type="ECO:0000313" key="7">
    <source>
        <dbReference type="EMBL" id="RUQ98900.1"/>
    </source>
</evidence>
<accession>A0A3S0X8Z6</accession>
<dbReference type="InterPro" id="IPR013196">
    <property type="entry name" value="HTH_11"/>
</dbReference>